<dbReference type="GO" id="GO:0004674">
    <property type="term" value="F:protein serine/threonine kinase activity"/>
    <property type="evidence" value="ECO:0007669"/>
    <property type="project" value="UniProtKB-EC"/>
</dbReference>
<evidence type="ECO:0000256" key="2">
    <source>
        <dbReference type="SAM" id="Phobius"/>
    </source>
</evidence>
<protein>
    <submittedName>
        <fullName evidence="3">Probable serine/threonine-protein kinase pknK</fullName>
        <ecNumber evidence="3">2.7.11.1</ecNumber>
    </submittedName>
</protein>
<keyword evidence="2" id="KW-0812">Transmembrane</keyword>
<feature type="region of interest" description="Disordered" evidence="1">
    <location>
        <begin position="309"/>
        <end position="347"/>
    </location>
</feature>
<feature type="compositionally biased region" description="Low complexity" evidence="1">
    <location>
        <begin position="326"/>
        <end position="346"/>
    </location>
</feature>
<dbReference type="GeneID" id="303172680"/>
<evidence type="ECO:0000313" key="3">
    <source>
        <dbReference type="EMBL" id="SJM57554.1"/>
    </source>
</evidence>
<gene>
    <name evidence="3" type="ORF">CZ674_05575</name>
</gene>
<dbReference type="EC" id="2.7.11.1" evidence="3"/>
<organism evidence="3 4">
    <name type="scientific">Agrococcus casei LMG 22410</name>
    <dbReference type="NCBI Taxonomy" id="1255656"/>
    <lineage>
        <taxon>Bacteria</taxon>
        <taxon>Bacillati</taxon>
        <taxon>Actinomycetota</taxon>
        <taxon>Actinomycetes</taxon>
        <taxon>Micrococcales</taxon>
        <taxon>Microbacteriaceae</taxon>
        <taxon>Agrococcus</taxon>
    </lineage>
</organism>
<dbReference type="RefSeq" id="WP_086991558.1">
    <property type="nucleotide sequence ID" value="NZ_FUHU01000026.1"/>
</dbReference>
<proteinExistence type="predicted"/>
<dbReference type="SUPFAM" id="SSF56112">
    <property type="entry name" value="Protein kinase-like (PK-like)"/>
    <property type="match status" value="1"/>
</dbReference>
<dbReference type="AlphaFoldDB" id="A0A1R4FNK8"/>
<keyword evidence="2" id="KW-0472">Membrane</keyword>
<sequence>MTVKPTATAAMLDLESAECVRDLRLRSDGVSTMLVRVGADLYEAHCAQGAARELLAAEVVATERSRHPHMTRIVDCWSEGETLVVLRPSCRQTLDDILRTHPRMPPGVAVTVLAPIAAAIGACHENGVAGIALRPTDIAITDNGTPMLRGHAVAAETESVTPHWAAASAAVQADRAEFSALVEVLFEAPSTAVVEAVARGDWRQVSSELMTMAPPAPVGSLRDVSNAQDAAADQKQQRGIRQTMTRRMLRREERRGMLSRVSGVLTQSTASFLNGVRAIRPKFWIVGGAGVAAVLAAAVAVVQIPDSTAQDAVEPTVSATTAPTMSSAQPTTAPTQSPSAPSLAPADADEPLEAVAVLLEERERCLDEQADECLRAILMQGSLLYADDLAGEPQWRYAPGSALELQQELGDAVIVSVAHEEQPASVLAVNTEAGWLLREVWVD</sequence>
<feature type="transmembrane region" description="Helical" evidence="2">
    <location>
        <begin position="283"/>
        <end position="304"/>
    </location>
</feature>
<evidence type="ECO:0000256" key="1">
    <source>
        <dbReference type="SAM" id="MobiDB-lite"/>
    </source>
</evidence>
<dbReference type="Proteomes" id="UP000195787">
    <property type="component" value="Unassembled WGS sequence"/>
</dbReference>
<reference evidence="3 4" key="1">
    <citation type="submission" date="2017-02" db="EMBL/GenBank/DDBJ databases">
        <authorList>
            <person name="Peterson S.W."/>
        </authorList>
    </citation>
    <scope>NUCLEOTIDE SEQUENCE [LARGE SCALE GENOMIC DNA]</scope>
    <source>
        <strain evidence="3 4">LMG 22410</strain>
    </source>
</reference>
<dbReference type="OrthoDB" id="5125808at2"/>
<name>A0A1R4FNK8_9MICO</name>
<keyword evidence="2" id="KW-1133">Transmembrane helix</keyword>
<evidence type="ECO:0000313" key="4">
    <source>
        <dbReference type="Proteomes" id="UP000195787"/>
    </source>
</evidence>
<keyword evidence="3" id="KW-0808">Transferase</keyword>
<dbReference type="EMBL" id="FUHU01000026">
    <property type="protein sequence ID" value="SJM57554.1"/>
    <property type="molecule type" value="Genomic_DNA"/>
</dbReference>
<dbReference type="InterPro" id="IPR011009">
    <property type="entry name" value="Kinase-like_dom_sf"/>
</dbReference>
<dbReference type="Gene3D" id="1.10.510.10">
    <property type="entry name" value="Transferase(Phosphotransferase) domain 1"/>
    <property type="match status" value="1"/>
</dbReference>
<keyword evidence="4" id="KW-1185">Reference proteome</keyword>
<accession>A0A1R4FNK8</accession>
<keyword evidence="3" id="KW-0418">Kinase</keyword>